<dbReference type="InterPro" id="IPR041139">
    <property type="entry name" value="MVP_rep_dom"/>
</dbReference>
<evidence type="ECO:0000256" key="1">
    <source>
        <dbReference type="ARBA" id="ARBA00004123"/>
    </source>
</evidence>
<dbReference type="Pfam" id="PF01505">
    <property type="entry name" value="Vault"/>
    <property type="match status" value="4"/>
</dbReference>
<feature type="domain" description="Major vault protein shoulder" evidence="10">
    <location>
        <begin position="523"/>
        <end position="644"/>
    </location>
</feature>
<keyword evidence="4 8" id="KW-0963">Cytoplasm</keyword>
<feature type="domain" description="Major vault protein repeat" evidence="9">
    <location>
        <begin position="326"/>
        <end position="367"/>
    </location>
</feature>
<evidence type="ECO:0000259" key="12">
    <source>
        <dbReference type="Pfam" id="PF17795"/>
    </source>
</evidence>
<feature type="domain" description="Major vault protein repeat" evidence="13">
    <location>
        <begin position="378"/>
        <end position="436"/>
    </location>
</feature>
<dbReference type="FunFam" id="2.30.30.570:FF:000002">
    <property type="entry name" value="Major vault protein-alpha"/>
    <property type="match status" value="1"/>
</dbReference>
<evidence type="ECO:0000256" key="8">
    <source>
        <dbReference type="PROSITE-ProRule" id="PRU00571"/>
    </source>
</evidence>
<dbReference type="InterPro" id="IPR040989">
    <property type="entry name" value="Vault_3"/>
</dbReference>
<feature type="repeat" description="MVP" evidence="8">
    <location>
        <begin position="330"/>
        <end position="382"/>
    </location>
</feature>
<dbReference type="Pfam" id="PF17795">
    <property type="entry name" value="Vault_3"/>
    <property type="match status" value="1"/>
</dbReference>
<feature type="domain" description="Major vault protein repeat" evidence="11">
    <location>
        <begin position="270"/>
        <end position="314"/>
    </location>
</feature>
<dbReference type="EMBL" id="OB661045">
    <property type="protein sequence ID" value="CAD7227139.1"/>
    <property type="molecule type" value="Genomic_DNA"/>
</dbReference>
<dbReference type="FunFam" id="2.30.30.560:FF:000001">
    <property type="entry name" value="major vault protein-like"/>
    <property type="match status" value="1"/>
</dbReference>
<dbReference type="InterPro" id="IPR041134">
    <property type="entry name" value="Vault_2"/>
</dbReference>
<name>A0A7R8W8Y0_9CRUS</name>
<feature type="repeat" description="MVP" evidence="8">
    <location>
        <begin position="275"/>
        <end position="329"/>
    </location>
</feature>
<feature type="domain" description="Major vault protein repeat" evidence="9">
    <location>
        <begin position="110"/>
        <end position="150"/>
    </location>
</feature>
<dbReference type="PROSITE" id="PS51224">
    <property type="entry name" value="MVP"/>
    <property type="match status" value="6"/>
</dbReference>
<dbReference type="CDD" id="cd08825">
    <property type="entry name" value="MVP_shoulder"/>
    <property type="match status" value="1"/>
</dbReference>
<organism evidence="14">
    <name type="scientific">Cyprideis torosa</name>
    <dbReference type="NCBI Taxonomy" id="163714"/>
    <lineage>
        <taxon>Eukaryota</taxon>
        <taxon>Metazoa</taxon>
        <taxon>Ecdysozoa</taxon>
        <taxon>Arthropoda</taxon>
        <taxon>Crustacea</taxon>
        <taxon>Oligostraca</taxon>
        <taxon>Ostracoda</taxon>
        <taxon>Podocopa</taxon>
        <taxon>Podocopida</taxon>
        <taxon>Cytherocopina</taxon>
        <taxon>Cytheroidea</taxon>
        <taxon>Cytherideidae</taxon>
        <taxon>Cyprideis</taxon>
    </lineage>
</organism>
<keyword evidence="5" id="KW-0677">Repeat</keyword>
<accession>A0A7R8W8Y0</accession>
<keyword evidence="6" id="KW-0539">Nucleus</keyword>
<dbReference type="PANTHER" id="PTHR14165">
    <property type="entry name" value="MAJOR VAULT PROTEIN"/>
    <property type="match status" value="1"/>
</dbReference>
<feature type="domain" description="Major vault protein repeat" evidence="9">
    <location>
        <begin position="163"/>
        <end position="203"/>
    </location>
</feature>
<dbReference type="InterPro" id="IPR043023">
    <property type="entry name" value="MVP_rep_sf"/>
</dbReference>
<evidence type="ECO:0000259" key="9">
    <source>
        <dbReference type="Pfam" id="PF01505"/>
    </source>
</evidence>
<evidence type="ECO:0000256" key="6">
    <source>
        <dbReference type="ARBA" id="ARBA00023242"/>
    </source>
</evidence>
<dbReference type="Gene3D" id="6.10.250.720">
    <property type="match status" value="1"/>
</dbReference>
<evidence type="ECO:0000256" key="3">
    <source>
        <dbReference type="ARBA" id="ARBA00018296"/>
    </source>
</evidence>
<feature type="repeat" description="MVP" evidence="8">
    <location>
        <begin position="166"/>
        <end position="218"/>
    </location>
</feature>
<dbReference type="GO" id="GO:0005634">
    <property type="term" value="C:nucleus"/>
    <property type="evidence" value="ECO:0007669"/>
    <property type="project" value="UniProtKB-SubCell"/>
</dbReference>
<feature type="domain" description="Major vault protein repeat" evidence="12">
    <location>
        <begin position="461"/>
        <end position="522"/>
    </location>
</feature>
<sequence>MERQSDSKRDTSVIFPVPPYYYLHVLDQTTNVTRIEIGPQTYIRKDNEKVILPPTVMVIVPPRHYCVIENPVQRNVNKEVILDKNGQIKLHYAELEAREVVKFPVTPLRVVETDCALRLKAIRDFTDDEGNSRVAGDQWLFEGPGTYIPRKEVVVVEQVKARVILPNQAIRLRATRACKDRDGNDRCTGEEWIVKKEGAYLPGVYEEVIEITTAHVLTDTKAIAVRATKTFKDDLGVTRKNGDEWLVRNTDTETYILGVNETFLDTVKLTTLTSRQYCVILNPIGSDGRPQYGQRKLVKGEKSFFLHPGEELENTDRTRDGIQEIYVLSDVQGLVVRASEAFTDEAGKAHQPGDRWMIRGPAEYVPPVEVEVLVEREAIPLDQNEGVYVRDIKTGKVRAVIGETYLLNQDEELWEKPLPEKVESILAQDKDVLADRGQWFRKQNRGDRECDDETKRDKTRVVTFRISHNTACQVYDYKEKKARVIFGPDLVLLGPDEMFTQLSLSAGKPKRPNQIRALGLLLGPDFMSDIITVETSDHARLSLQLSYNWHFDISEIGTSADKHPPTAVFSVPDFVGDTCKALASRIRGAVAGVPFDDFHKHSALIINKAVFGVDEKGEIRNRFVLQQNRLSVTSVDIQSVEPVDQRTRDSLQKSVQLAIEITTNSQEAAARHEAERVEQEAKGKLERQRIMDEAQAEKTRKDLLELQAESAAVESCGQATAEAKSRSEAAKIEGEMAVQQAKLKAEAMRIEAEAELDRLSQARRAELEYKKSLNELEITKEKEVADIEKQKFNAMVEAIGQETLQKMATAGPDHQVRLLQSLGLQSTLITDGRTPINLLNTAQGLLGGGFLKDTPGPSSKKSRMVEDTPE</sequence>
<reference evidence="14" key="1">
    <citation type="submission" date="2020-11" db="EMBL/GenBank/DDBJ databases">
        <authorList>
            <person name="Tran Van P."/>
        </authorList>
    </citation>
    <scope>NUCLEOTIDE SEQUENCE</scope>
</reference>
<dbReference type="Pfam" id="PF17796">
    <property type="entry name" value="Vault_4"/>
    <property type="match status" value="1"/>
</dbReference>
<dbReference type="Gene3D" id="3.30.479.30">
    <property type="entry name" value="Band 7 domain"/>
    <property type="match status" value="1"/>
</dbReference>
<comment type="subcellular location">
    <subcellularLocation>
        <location evidence="2 8">Cytoplasm</location>
    </subcellularLocation>
    <subcellularLocation>
        <location evidence="1">Nucleus</location>
    </subcellularLocation>
</comment>
<dbReference type="InterPro" id="IPR043179">
    <property type="entry name" value="Vault_2_sf"/>
</dbReference>
<feature type="domain" description="Major vault protein repeat" evidence="11">
    <location>
        <begin position="57"/>
        <end position="98"/>
    </location>
</feature>
<evidence type="ECO:0000259" key="10">
    <source>
        <dbReference type="Pfam" id="PF11978"/>
    </source>
</evidence>
<dbReference type="Gene3D" id="2.30.30.570">
    <property type="match status" value="2"/>
</dbReference>
<dbReference type="InterPro" id="IPR021870">
    <property type="entry name" value="MVP_shoulder"/>
</dbReference>
<dbReference type="Gene3D" id="6.20.380.10">
    <property type="match status" value="1"/>
</dbReference>
<dbReference type="Pfam" id="PF17794">
    <property type="entry name" value="Vault_2"/>
    <property type="match status" value="2"/>
</dbReference>
<feature type="repeat" description="MVP" evidence="8">
    <location>
        <begin position="219"/>
        <end position="273"/>
    </location>
</feature>
<evidence type="ECO:0000256" key="5">
    <source>
        <dbReference type="ARBA" id="ARBA00022737"/>
    </source>
</evidence>
<dbReference type="Gene3D" id="2.30.30.560">
    <property type="match status" value="2"/>
</dbReference>
<dbReference type="FunFam" id="3.30.479.30:FF:000010">
    <property type="entry name" value="major vault protein-like"/>
    <property type="match status" value="1"/>
</dbReference>
<proteinExistence type="predicted"/>
<dbReference type="FunFam" id="2.30.30.550:FF:000001">
    <property type="entry name" value="major vault protein-like"/>
    <property type="match status" value="3"/>
</dbReference>
<dbReference type="FunFam" id="2.30.30.570:FF:000001">
    <property type="entry name" value="major vault protein-like"/>
    <property type="match status" value="1"/>
</dbReference>
<dbReference type="Gene3D" id="2.30.30.550">
    <property type="entry name" value="Major Vault Protein repeat"/>
    <property type="match status" value="4"/>
</dbReference>
<protein>
    <recommendedName>
        <fullName evidence="3">Major vault protein</fullName>
    </recommendedName>
</protein>
<dbReference type="Gene3D" id="2.30.30.620">
    <property type="match status" value="1"/>
</dbReference>
<dbReference type="InterPro" id="IPR039059">
    <property type="entry name" value="MVP"/>
</dbReference>
<dbReference type="PANTHER" id="PTHR14165:SF3">
    <property type="entry name" value="MAJOR VAULT PROTEIN"/>
    <property type="match status" value="1"/>
</dbReference>
<keyword evidence="7 8" id="KW-0687">Ribonucleoprotein</keyword>
<dbReference type="InterPro" id="IPR002499">
    <property type="entry name" value="Vault_N"/>
</dbReference>
<dbReference type="GO" id="GO:0005737">
    <property type="term" value="C:cytoplasm"/>
    <property type="evidence" value="ECO:0007669"/>
    <property type="project" value="UniProtKB-SubCell"/>
</dbReference>
<feature type="repeat" description="MVP" evidence="8">
    <location>
        <begin position="383"/>
        <end position="435"/>
    </location>
</feature>
<dbReference type="InterPro" id="IPR036013">
    <property type="entry name" value="Band_7/SPFH_dom_sf"/>
</dbReference>
<dbReference type="OrthoDB" id="6365499at2759"/>
<evidence type="ECO:0000313" key="14">
    <source>
        <dbReference type="EMBL" id="CAD7227139.1"/>
    </source>
</evidence>
<evidence type="ECO:0000259" key="11">
    <source>
        <dbReference type="Pfam" id="PF17794"/>
    </source>
</evidence>
<evidence type="ECO:0000256" key="4">
    <source>
        <dbReference type="ARBA" id="ARBA00022490"/>
    </source>
</evidence>
<dbReference type="GO" id="GO:1990904">
    <property type="term" value="C:ribonucleoprotein complex"/>
    <property type="evidence" value="ECO:0007669"/>
    <property type="project" value="UniProtKB-UniRule"/>
</dbReference>
<dbReference type="Pfam" id="PF11978">
    <property type="entry name" value="MVP_shoulder"/>
    <property type="match status" value="1"/>
</dbReference>
<feature type="repeat" description="MVP" evidence="8">
    <location>
        <begin position="113"/>
        <end position="165"/>
    </location>
</feature>
<evidence type="ECO:0000256" key="2">
    <source>
        <dbReference type="ARBA" id="ARBA00004496"/>
    </source>
</evidence>
<dbReference type="InterPro" id="IPR041136">
    <property type="entry name" value="Vault_4"/>
</dbReference>
<evidence type="ECO:0000259" key="13">
    <source>
        <dbReference type="Pfam" id="PF17796"/>
    </source>
</evidence>
<feature type="domain" description="Major vault protein repeat" evidence="9">
    <location>
        <begin position="215"/>
        <end position="256"/>
    </location>
</feature>
<evidence type="ECO:0000256" key="7">
    <source>
        <dbReference type="ARBA" id="ARBA00023274"/>
    </source>
</evidence>
<gene>
    <name evidence="14" type="ORF">CTOB1V02_LOCUS5048</name>
</gene>
<dbReference type="AlphaFoldDB" id="A0A7R8W8Y0"/>